<evidence type="ECO:0000256" key="1">
    <source>
        <dbReference type="ARBA" id="ARBA00007378"/>
    </source>
</evidence>
<comment type="similarity">
    <text evidence="1">Belongs to the OsmC/Ohr family.</text>
</comment>
<evidence type="ECO:0000313" key="3">
    <source>
        <dbReference type="Proteomes" id="UP000059847"/>
    </source>
</evidence>
<keyword evidence="3" id="KW-1185">Reference proteome</keyword>
<reference evidence="2 3" key="1">
    <citation type="submission" date="2015-09" db="EMBL/GenBank/DDBJ databases">
        <title>Complete genome of Psychrobacter urativorans R10.10B.</title>
        <authorList>
            <person name="See-Too W.S."/>
            <person name="Chan K.G."/>
        </authorList>
    </citation>
    <scope>NUCLEOTIDE SEQUENCE [LARGE SCALE GENOMIC DNA]</scope>
    <source>
        <strain evidence="2 3">R10.10B</strain>
    </source>
</reference>
<dbReference type="AlphaFoldDB" id="A0A0M5TIT5"/>
<dbReference type="Pfam" id="PF02566">
    <property type="entry name" value="OsmC"/>
    <property type="match status" value="1"/>
</dbReference>
<name>A0A0M5TIT5_9GAMM</name>
<dbReference type="InterPro" id="IPR036102">
    <property type="entry name" value="OsmC/Ohrsf"/>
</dbReference>
<dbReference type="PANTHER" id="PTHR33797">
    <property type="entry name" value="ORGANIC HYDROPEROXIDE RESISTANCE PROTEIN-LIKE"/>
    <property type="match status" value="1"/>
</dbReference>
<dbReference type="SUPFAM" id="SSF82784">
    <property type="entry name" value="OsmC-like"/>
    <property type="match status" value="1"/>
</dbReference>
<dbReference type="GO" id="GO:0006979">
    <property type="term" value="P:response to oxidative stress"/>
    <property type="evidence" value="ECO:0007669"/>
    <property type="project" value="InterPro"/>
</dbReference>
<dbReference type="InterPro" id="IPR019953">
    <property type="entry name" value="OHR"/>
</dbReference>
<organism evidence="2 3">
    <name type="scientific">Psychrobacter urativorans</name>
    <dbReference type="NCBI Taxonomy" id="45610"/>
    <lineage>
        <taxon>Bacteria</taxon>
        <taxon>Pseudomonadati</taxon>
        <taxon>Pseudomonadota</taxon>
        <taxon>Gammaproteobacteria</taxon>
        <taxon>Moraxellales</taxon>
        <taxon>Moraxellaceae</taxon>
        <taxon>Psychrobacter</taxon>
    </lineage>
</organism>
<accession>A0A0M5TIT5</accession>
<dbReference type="OrthoDB" id="9797508at2"/>
<dbReference type="Gene3D" id="3.30.300.20">
    <property type="match status" value="1"/>
</dbReference>
<dbReference type="KEGG" id="pur:AOC03_08525"/>
<dbReference type="RefSeq" id="WP_062535082.1">
    <property type="nucleotide sequence ID" value="NZ_CP012678.1"/>
</dbReference>
<dbReference type="InterPro" id="IPR015946">
    <property type="entry name" value="KH_dom-like_a/b"/>
</dbReference>
<proteinExistence type="inferred from homology"/>
<dbReference type="PANTHER" id="PTHR33797:SF2">
    <property type="entry name" value="ORGANIC HYDROPEROXIDE RESISTANCE PROTEIN-LIKE"/>
    <property type="match status" value="1"/>
</dbReference>
<dbReference type="STRING" id="45610.AOC03_08525"/>
<dbReference type="Proteomes" id="UP000059847">
    <property type="component" value="Chromosome"/>
</dbReference>
<dbReference type="EMBL" id="CP012678">
    <property type="protein sequence ID" value="ALF60075.1"/>
    <property type="molecule type" value="Genomic_DNA"/>
</dbReference>
<protein>
    <submittedName>
        <fullName evidence="2">Osmotically inducible protein OsmC</fullName>
    </submittedName>
</protein>
<evidence type="ECO:0000313" key="2">
    <source>
        <dbReference type="EMBL" id="ALF60075.1"/>
    </source>
</evidence>
<dbReference type="NCBIfam" id="TIGR03561">
    <property type="entry name" value="organ_hyd_perox"/>
    <property type="match status" value="1"/>
</dbReference>
<sequence>MQTLYSTEAIVTGGRTGNASLKDSHLKIHMVAPGSDKEGNNPEQLFAMGYAACFDGALAAVKQVEKAKFDSTTHVSVDLLKGEGLDFQLAVKIHVVAENTALTADEFQALVEKANKVCPYSKATNGNIDSAVTSEVK</sequence>
<gene>
    <name evidence="2" type="ORF">AOC03_08525</name>
</gene>
<dbReference type="InterPro" id="IPR003718">
    <property type="entry name" value="OsmC/Ohr_fam"/>
</dbReference>